<keyword evidence="4" id="KW-0804">Transcription</keyword>
<keyword evidence="5" id="KW-1133">Transmembrane helix</keyword>
<dbReference type="PRINTS" id="PR00039">
    <property type="entry name" value="HTHLYSR"/>
</dbReference>
<evidence type="ECO:0000313" key="8">
    <source>
        <dbReference type="Proteomes" id="UP001385809"/>
    </source>
</evidence>
<dbReference type="Pfam" id="PF00126">
    <property type="entry name" value="HTH_1"/>
    <property type="match status" value="1"/>
</dbReference>
<feature type="transmembrane region" description="Helical" evidence="5">
    <location>
        <begin position="12"/>
        <end position="33"/>
    </location>
</feature>
<dbReference type="SUPFAM" id="SSF46785">
    <property type="entry name" value="Winged helix' DNA-binding domain"/>
    <property type="match status" value="1"/>
</dbReference>
<evidence type="ECO:0000256" key="2">
    <source>
        <dbReference type="ARBA" id="ARBA00023015"/>
    </source>
</evidence>
<dbReference type="PANTHER" id="PTHR30346">
    <property type="entry name" value="TRANSCRIPTIONAL DUAL REGULATOR HCAR-RELATED"/>
    <property type="match status" value="1"/>
</dbReference>
<dbReference type="Proteomes" id="UP001385809">
    <property type="component" value="Unassembled WGS sequence"/>
</dbReference>
<dbReference type="InterPro" id="IPR036388">
    <property type="entry name" value="WH-like_DNA-bd_sf"/>
</dbReference>
<dbReference type="PANTHER" id="PTHR30346:SF29">
    <property type="entry name" value="LYSR SUBSTRATE-BINDING"/>
    <property type="match status" value="1"/>
</dbReference>
<comment type="similarity">
    <text evidence="1">Belongs to the LysR transcriptional regulatory family.</text>
</comment>
<evidence type="ECO:0000256" key="5">
    <source>
        <dbReference type="SAM" id="Phobius"/>
    </source>
</evidence>
<keyword evidence="2" id="KW-0805">Transcription regulation</keyword>
<keyword evidence="5" id="KW-0812">Transmembrane</keyword>
<comment type="caution">
    <text evidence="7">The sequence shown here is derived from an EMBL/GenBank/DDBJ whole genome shotgun (WGS) entry which is preliminary data.</text>
</comment>
<reference evidence="7 8" key="1">
    <citation type="submission" date="2024-03" db="EMBL/GenBank/DDBJ databases">
        <title>Actinomycetospora sp. OC33-EN08, a novel actinomycete isolated from wild orchid (Aerides multiflora).</title>
        <authorList>
            <person name="Suriyachadkun C."/>
        </authorList>
    </citation>
    <scope>NUCLEOTIDE SEQUENCE [LARGE SCALE GENOMIC DNA]</scope>
    <source>
        <strain evidence="7 8">OC33-EN08</strain>
    </source>
</reference>
<dbReference type="PROSITE" id="PS50931">
    <property type="entry name" value="HTH_LYSR"/>
    <property type="match status" value="1"/>
</dbReference>
<sequence length="119" mass="12518">MSGAQSDLDLRLLRYFAVVVDLGSITMAARALVMTQPALSRSMRSLERQMGVDLLVRSVRGVEPTPAGRTLYRHVTTLRAQASTAVTEVRASTAPTTLPVTVVDLGGATAAAGGGTLRH</sequence>
<evidence type="ECO:0000259" key="6">
    <source>
        <dbReference type="PROSITE" id="PS50931"/>
    </source>
</evidence>
<evidence type="ECO:0000256" key="3">
    <source>
        <dbReference type="ARBA" id="ARBA00023125"/>
    </source>
</evidence>
<dbReference type="EMBL" id="JBBEGN010000013">
    <property type="protein sequence ID" value="MEJ2870527.1"/>
    <property type="molecule type" value="Genomic_DNA"/>
</dbReference>
<keyword evidence="3" id="KW-0238">DNA-binding</keyword>
<dbReference type="RefSeq" id="WP_337697097.1">
    <property type="nucleotide sequence ID" value="NZ_JBBEGN010000013.1"/>
</dbReference>
<accession>A0ABU8MT99</accession>
<keyword evidence="8" id="KW-1185">Reference proteome</keyword>
<dbReference type="InterPro" id="IPR036390">
    <property type="entry name" value="WH_DNA-bd_sf"/>
</dbReference>
<evidence type="ECO:0000256" key="4">
    <source>
        <dbReference type="ARBA" id="ARBA00023163"/>
    </source>
</evidence>
<keyword evidence="5" id="KW-0472">Membrane</keyword>
<evidence type="ECO:0000313" key="7">
    <source>
        <dbReference type="EMBL" id="MEJ2870527.1"/>
    </source>
</evidence>
<name>A0ABU8MT99_9PSEU</name>
<proteinExistence type="inferred from homology"/>
<gene>
    <name evidence="7" type="ORF">WCD74_22355</name>
</gene>
<feature type="domain" description="HTH lysR-type" evidence="6">
    <location>
        <begin position="8"/>
        <end position="65"/>
    </location>
</feature>
<dbReference type="Gene3D" id="1.10.10.10">
    <property type="entry name" value="Winged helix-like DNA-binding domain superfamily/Winged helix DNA-binding domain"/>
    <property type="match status" value="1"/>
</dbReference>
<evidence type="ECO:0000256" key="1">
    <source>
        <dbReference type="ARBA" id="ARBA00009437"/>
    </source>
</evidence>
<protein>
    <submittedName>
        <fullName evidence="7">LysR family transcriptional regulator</fullName>
    </submittedName>
</protein>
<dbReference type="InterPro" id="IPR000847">
    <property type="entry name" value="LysR_HTH_N"/>
</dbReference>
<organism evidence="7 8">
    <name type="scientific">Actinomycetospora aurantiaca</name>
    <dbReference type="NCBI Taxonomy" id="3129233"/>
    <lineage>
        <taxon>Bacteria</taxon>
        <taxon>Bacillati</taxon>
        <taxon>Actinomycetota</taxon>
        <taxon>Actinomycetes</taxon>
        <taxon>Pseudonocardiales</taxon>
        <taxon>Pseudonocardiaceae</taxon>
        <taxon>Actinomycetospora</taxon>
    </lineage>
</organism>